<dbReference type="PANTHER" id="PTHR45614">
    <property type="entry name" value="MYB PROTEIN-RELATED"/>
    <property type="match status" value="1"/>
</dbReference>
<dbReference type="GO" id="GO:0000978">
    <property type="term" value="F:RNA polymerase II cis-regulatory region sequence-specific DNA binding"/>
    <property type="evidence" value="ECO:0007669"/>
    <property type="project" value="TreeGrafter"/>
</dbReference>
<comment type="caution">
    <text evidence="5">The sequence shown here is derived from an EMBL/GenBank/DDBJ whole genome shotgun (WGS) entry which is preliminary data.</text>
</comment>
<dbReference type="InterPro" id="IPR001005">
    <property type="entry name" value="SANT/Myb"/>
</dbReference>
<evidence type="ECO:0000313" key="6">
    <source>
        <dbReference type="Proteomes" id="UP000726737"/>
    </source>
</evidence>
<feature type="domain" description="Myb-like" evidence="2">
    <location>
        <begin position="192"/>
        <end position="258"/>
    </location>
</feature>
<dbReference type="InterPro" id="IPR017884">
    <property type="entry name" value="SANT_dom"/>
</dbReference>
<evidence type="ECO:0000256" key="1">
    <source>
        <dbReference type="SAM" id="MobiDB-lite"/>
    </source>
</evidence>
<feature type="domain" description="HTH myb-type" evidence="4">
    <location>
        <begin position="372"/>
        <end position="422"/>
    </location>
</feature>
<dbReference type="Pfam" id="PF00249">
    <property type="entry name" value="Myb_DNA-binding"/>
    <property type="match status" value="1"/>
</dbReference>
<accession>A0A9P6U575</accession>
<proteinExistence type="predicted"/>
<evidence type="ECO:0000259" key="4">
    <source>
        <dbReference type="PROSITE" id="PS51294"/>
    </source>
</evidence>
<gene>
    <name evidence="5" type="ORF">BG011_001414</name>
</gene>
<evidence type="ECO:0000259" key="3">
    <source>
        <dbReference type="PROSITE" id="PS51293"/>
    </source>
</evidence>
<dbReference type="PROSITE" id="PS50090">
    <property type="entry name" value="MYB_LIKE"/>
    <property type="match status" value="2"/>
</dbReference>
<dbReference type="InterPro" id="IPR017930">
    <property type="entry name" value="Myb_dom"/>
</dbReference>
<dbReference type="Proteomes" id="UP000726737">
    <property type="component" value="Unassembled WGS sequence"/>
</dbReference>
<name>A0A9P6U575_9FUNG</name>
<dbReference type="SUPFAM" id="SSF46689">
    <property type="entry name" value="Homeodomain-like"/>
    <property type="match status" value="1"/>
</dbReference>
<keyword evidence="6" id="KW-1185">Reference proteome</keyword>
<dbReference type="PANTHER" id="PTHR45614:SF51">
    <property type="entry name" value="MYB-LIKE DNA-BINDING PROTEIN BAS1"/>
    <property type="match status" value="1"/>
</dbReference>
<feature type="domain" description="SANT" evidence="3">
    <location>
        <begin position="344"/>
        <end position="372"/>
    </location>
</feature>
<feature type="domain" description="SANT" evidence="3">
    <location>
        <begin position="376"/>
        <end position="426"/>
    </location>
</feature>
<dbReference type="InterPro" id="IPR009057">
    <property type="entry name" value="Homeodomain-like_sf"/>
</dbReference>
<feature type="region of interest" description="Disordered" evidence="1">
    <location>
        <begin position="17"/>
        <end position="45"/>
    </location>
</feature>
<feature type="domain" description="Myb-like" evidence="2">
    <location>
        <begin position="374"/>
        <end position="418"/>
    </location>
</feature>
<evidence type="ECO:0000313" key="5">
    <source>
        <dbReference type="EMBL" id="KAG0261056.1"/>
    </source>
</evidence>
<feature type="region of interest" description="Disordered" evidence="1">
    <location>
        <begin position="304"/>
        <end position="326"/>
    </location>
</feature>
<dbReference type="PROSITE" id="PS51294">
    <property type="entry name" value="HTH_MYB"/>
    <property type="match status" value="1"/>
</dbReference>
<dbReference type="AlphaFoldDB" id="A0A9P6U575"/>
<dbReference type="PROSITE" id="PS51293">
    <property type="entry name" value="SANT"/>
    <property type="match status" value="2"/>
</dbReference>
<dbReference type="OrthoDB" id="2143914at2759"/>
<sequence length="433" mass="50210">MSGLRFLKHIEATTTANLDNNPTVKSSDKKAAPRTRSYTKRKPWSDDDSERIRVLVNQGKKPREIRPHFPSRTIYSLYLKIHQIKTEPERRKAEELNGEKSMSKRWSTHDNKYLASLLEVGTSSAEIAKKFPGRTLSSIRSRLSRIRLSGMEEMPSPQKTINLGAMEMDNEALLFKTYQRRNNLLRNVPFCRKKWTDSETELLKERYKMYAASHDPNKRGFWSKVAGEASGHEIKDDGRGIEFSRSSSDCSLRWSRIHGLQSVKYIRWKPIETQRLLHAIQEQRGMDIPLTTDILRKIGGDAATRTSTSTTYPAQGSESTALTGDDAKSRPLMTMWDKGWYSLDWNKIAEHVGTKTCFQCRSHANIAFRRGNTGPWTQDEEERLREGLELFGTQWQALARHIRTRTPPQVTHHWRWYYNRAKKDEEPRPKTSE</sequence>
<dbReference type="Gene3D" id="1.10.10.60">
    <property type="entry name" value="Homeodomain-like"/>
    <property type="match status" value="3"/>
</dbReference>
<dbReference type="SMART" id="SM00717">
    <property type="entry name" value="SANT"/>
    <property type="match status" value="5"/>
</dbReference>
<feature type="compositionally biased region" description="Polar residues" evidence="1">
    <location>
        <begin position="304"/>
        <end position="322"/>
    </location>
</feature>
<dbReference type="CDD" id="cd00167">
    <property type="entry name" value="SANT"/>
    <property type="match status" value="1"/>
</dbReference>
<dbReference type="Pfam" id="PF13921">
    <property type="entry name" value="Myb_DNA-bind_6"/>
    <property type="match status" value="1"/>
</dbReference>
<protein>
    <submittedName>
        <fullName evidence="5">Uncharacterized protein</fullName>
    </submittedName>
</protein>
<dbReference type="GO" id="GO:0000981">
    <property type="term" value="F:DNA-binding transcription factor activity, RNA polymerase II-specific"/>
    <property type="evidence" value="ECO:0007669"/>
    <property type="project" value="TreeGrafter"/>
</dbReference>
<reference evidence="5" key="1">
    <citation type="journal article" date="2020" name="Fungal Divers.">
        <title>Resolving the Mortierellaceae phylogeny through synthesis of multi-gene phylogenetics and phylogenomics.</title>
        <authorList>
            <person name="Vandepol N."/>
            <person name="Liber J."/>
            <person name="Desiro A."/>
            <person name="Na H."/>
            <person name="Kennedy M."/>
            <person name="Barry K."/>
            <person name="Grigoriev I.V."/>
            <person name="Miller A.N."/>
            <person name="O'Donnell K."/>
            <person name="Stajich J.E."/>
            <person name="Bonito G."/>
        </authorList>
    </citation>
    <scope>NUCLEOTIDE SEQUENCE</scope>
    <source>
        <strain evidence="5">KOD948</strain>
    </source>
</reference>
<evidence type="ECO:0000259" key="2">
    <source>
        <dbReference type="PROSITE" id="PS50090"/>
    </source>
</evidence>
<dbReference type="EMBL" id="JAAAJA010000137">
    <property type="protein sequence ID" value="KAG0261056.1"/>
    <property type="molecule type" value="Genomic_DNA"/>
</dbReference>
<dbReference type="GO" id="GO:0005634">
    <property type="term" value="C:nucleus"/>
    <property type="evidence" value="ECO:0007669"/>
    <property type="project" value="TreeGrafter"/>
</dbReference>
<dbReference type="InterPro" id="IPR050560">
    <property type="entry name" value="MYB_TF"/>
</dbReference>
<organism evidence="5 6">
    <name type="scientific">Mortierella polycephala</name>
    <dbReference type="NCBI Taxonomy" id="41804"/>
    <lineage>
        <taxon>Eukaryota</taxon>
        <taxon>Fungi</taxon>
        <taxon>Fungi incertae sedis</taxon>
        <taxon>Mucoromycota</taxon>
        <taxon>Mortierellomycotina</taxon>
        <taxon>Mortierellomycetes</taxon>
        <taxon>Mortierellales</taxon>
        <taxon>Mortierellaceae</taxon>
        <taxon>Mortierella</taxon>
    </lineage>
</organism>